<comment type="caution">
    <text evidence="1">The sequence shown here is derived from an EMBL/GenBank/DDBJ whole genome shotgun (WGS) entry which is preliminary data.</text>
</comment>
<gene>
    <name evidence="1" type="ORF">F900_02450</name>
</gene>
<reference evidence="1 2" key="1">
    <citation type="submission" date="2013-02" db="EMBL/GenBank/DDBJ databases">
        <title>The Genome Sequence of Acinetobacter sp. ANC 3862.</title>
        <authorList>
            <consortium name="The Broad Institute Genome Sequencing Platform"/>
            <consortium name="The Broad Institute Genome Sequencing Center for Infectious Disease"/>
            <person name="Cerqueira G."/>
            <person name="Feldgarden M."/>
            <person name="Courvalin P."/>
            <person name="Perichon B."/>
            <person name="Grillot-Courvalin C."/>
            <person name="Clermont D."/>
            <person name="Rocha E."/>
            <person name="Yoon E.-J."/>
            <person name="Nemec A."/>
            <person name="Walker B."/>
            <person name="Young S.K."/>
            <person name="Zeng Q."/>
            <person name="Gargeya S."/>
            <person name="Fitzgerald M."/>
            <person name="Haas B."/>
            <person name="Abouelleil A."/>
            <person name="Alvarado L."/>
            <person name="Arachchi H.M."/>
            <person name="Berlin A.M."/>
            <person name="Chapman S.B."/>
            <person name="Dewar J."/>
            <person name="Goldberg J."/>
            <person name="Griggs A."/>
            <person name="Gujja S."/>
            <person name="Hansen M."/>
            <person name="Howarth C."/>
            <person name="Imamovic A."/>
            <person name="Larimer J."/>
            <person name="McCowan C."/>
            <person name="Murphy C."/>
            <person name="Neiman D."/>
            <person name="Pearson M."/>
            <person name="Priest M."/>
            <person name="Roberts A."/>
            <person name="Saif S."/>
            <person name="Shea T."/>
            <person name="Sisk P."/>
            <person name="Sykes S."/>
            <person name="Wortman J."/>
            <person name="Nusbaum C."/>
            <person name="Birren B."/>
        </authorList>
    </citation>
    <scope>NUCLEOTIDE SEQUENCE [LARGE SCALE GENOMIC DNA]</scope>
    <source>
        <strain evidence="1 2">ANC 3862</strain>
    </source>
</reference>
<organism evidence="1 2">
    <name type="scientific">Acinetobacter modestus</name>
    <dbReference type="NCBI Taxonomy" id="1776740"/>
    <lineage>
        <taxon>Bacteria</taxon>
        <taxon>Pseudomonadati</taxon>
        <taxon>Pseudomonadota</taxon>
        <taxon>Gammaproteobacteria</taxon>
        <taxon>Moraxellales</taxon>
        <taxon>Moraxellaceae</taxon>
        <taxon>Acinetobacter</taxon>
    </lineage>
</organism>
<proteinExistence type="predicted"/>
<dbReference type="EMBL" id="APRP01000028">
    <property type="protein sequence ID" value="ENW99644.1"/>
    <property type="molecule type" value="Genomic_DNA"/>
</dbReference>
<sequence length="30" mass="3306">MLDKKDFTIVTKQTLDGIVSEKNILGAVLD</sequence>
<dbReference type="STRING" id="1217705.F900_02450"/>
<name>N9NCC7_9GAMM</name>
<dbReference type="AlphaFoldDB" id="N9NCC7"/>
<protein>
    <submittedName>
        <fullName evidence="1">Uncharacterized protein</fullName>
    </submittedName>
</protein>
<accession>N9NCC7</accession>
<dbReference type="Proteomes" id="UP000013248">
    <property type="component" value="Unassembled WGS sequence"/>
</dbReference>
<evidence type="ECO:0000313" key="2">
    <source>
        <dbReference type="Proteomes" id="UP000013248"/>
    </source>
</evidence>
<dbReference type="HOGENOM" id="CLU_3401728_0_0_6"/>
<evidence type="ECO:0000313" key="1">
    <source>
        <dbReference type="EMBL" id="ENW99644.1"/>
    </source>
</evidence>